<accession>A0A9P6LAA0</accession>
<dbReference type="InterPro" id="IPR001245">
    <property type="entry name" value="Ser-Thr/Tyr_kinase_cat_dom"/>
</dbReference>
<reference evidence="3" key="1">
    <citation type="journal article" date="2020" name="Nat. Commun.">
        <title>Large-scale genome sequencing of mycorrhizal fungi provides insights into the early evolution of symbiotic traits.</title>
        <authorList>
            <person name="Miyauchi S."/>
            <person name="Kiss E."/>
            <person name="Kuo A."/>
            <person name="Drula E."/>
            <person name="Kohler A."/>
            <person name="Sanchez-Garcia M."/>
            <person name="Morin E."/>
            <person name="Andreopoulos B."/>
            <person name="Barry K.W."/>
            <person name="Bonito G."/>
            <person name="Buee M."/>
            <person name="Carver A."/>
            <person name="Chen C."/>
            <person name="Cichocki N."/>
            <person name="Clum A."/>
            <person name="Culley D."/>
            <person name="Crous P.W."/>
            <person name="Fauchery L."/>
            <person name="Girlanda M."/>
            <person name="Hayes R.D."/>
            <person name="Keri Z."/>
            <person name="LaButti K."/>
            <person name="Lipzen A."/>
            <person name="Lombard V."/>
            <person name="Magnuson J."/>
            <person name="Maillard F."/>
            <person name="Murat C."/>
            <person name="Nolan M."/>
            <person name="Ohm R.A."/>
            <person name="Pangilinan J."/>
            <person name="Pereira M.F."/>
            <person name="Perotto S."/>
            <person name="Peter M."/>
            <person name="Pfister S."/>
            <person name="Riley R."/>
            <person name="Sitrit Y."/>
            <person name="Stielow J.B."/>
            <person name="Szollosi G."/>
            <person name="Zifcakova L."/>
            <person name="Stursova M."/>
            <person name="Spatafora J.W."/>
            <person name="Tedersoo L."/>
            <person name="Vaario L.M."/>
            <person name="Yamada A."/>
            <person name="Yan M."/>
            <person name="Wang P."/>
            <person name="Xu J."/>
            <person name="Bruns T."/>
            <person name="Baldrian P."/>
            <person name="Vilgalys R."/>
            <person name="Dunand C."/>
            <person name="Henrissat B."/>
            <person name="Grigoriev I.V."/>
            <person name="Hibbett D."/>
            <person name="Nagy L.G."/>
            <person name="Martin F.M."/>
        </authorList>
    </citation>
    <scope>NUCLEOTIDE SEQUENCE</scope>
    <source>
        <strain evidence="3">UH-Tt-Lm1</strain>
    </source>
</reference>
<dbReference type="InterPro" id="IPR051681">
    <property type="entry name" value="Ser/Thr_Kinases-Pseudokinases"/>
</dbReference>
<evidence type="ECO:0000313" key="3">
    <source>
        <dbReference type="EMBL" id="KAF9789239.1"/>
    </source>
</evidence>
<dbReference type="PROSITE" id="PS50011">
    <property type="entry name" value="PROTEIN_KINASE_DOM"/>
    <property type="match status" value="1"/>
</dbReference>
<keyword evidence="3" id="KW-0418">Kinase</keyword>
<reference evidence="3" key="2">
    <citation type="submission" date="2020-11" db="EMBL/GenBank/DDBJ databases">
        <authorList>
            <consortium name="DOE Joint Genome Institute"/>
            <person name="Kuo A."/>
            <person name="Miyauchi S."/>
            <person name="Kiss E."/>
            <person name="Drula E."/>
            <person name="Kohler A."/>
            <person name="Sanchez-Garcia M."/>
            <person name="Andreopoulos B."/>
            <person name="Barry K.W."/>
            <person name="Bonito G."/>
            <person name="Buee M."/>
            <person name="Carver A."/>
            <person name="Chen C."/>
            <person name="Cichocki N."/>
            <person name="Clum A."/>
            <person name="Culley D."/>
            <person name="Crous P.W."/>
            <person name="Fauchery L."/>
            <person name="Girlanda M."/>
            <person name="Hayes R."/>
            <person name="Keri Z."/>
            <person name="Labutti K."/>
            <person name="Lipzen A."/>
            <person name="Lombard V."/>
            <person name="Magnuson J."/>
            <person name="Maillard F."/>
            <person name="Morin E."/>
            <person name="Murat C."/>
            <person name="Nolan M."/>
            <person name="Ohm R."/>
            <person name="Pangilinan J."/>
            <person name="Pereira M."/>
            <person name="Perotto S."/>
            <person name="Peter M."/>
            <person name="Riley R."/>
            <person name="Sitrit Y."/>
            <person name="Stielow B."/>
            <person name="Szollosi G."/>
            <person name="Zifcakova L."/>
            <person name="Stursova M."/>
            <person name="Spatafora J.W."/>
            <person name="Tedersoo L."/>
            <person name="Vaario L.-M."/>
            <person name="Yamada A."/>
            <person name="Yan M."/>
            <person name="Wang P."/>
            <person name="Xu J."/>
            <person name="Bruns T."/>
            <person name="Baldrian P."/>
            <person name="Vilgalys R."/>
            <person name="Henrissat B."/>
            <person name="Grigoriev I.V."/>
            <person name="Hibbett D."/>
            <person name="Nagy L.G."/>
            <person name="Martin F.M."/>
        </authorList>
    </citation>
    <scope>NUCLEOTIDE SEQUENCE</scope>
    <source>
        <strain evidence="3">UH-Tt-Lm1</strain>
    </source>
</reference>
<dbReference type="AlphaFoldDB" id="A0A9P6LAA0"/>
<feature type="region of interest" description="Disordered" evidence="1">
    <location>
        <begin position="376"/>
        <end position="400"/>
    </location>
</feature>
<dbReference type="GO" id="GO:0005524">
    <property type="term" value="F:ATP binding"/>
    <property type="evidence" value="ECO:0007669"/>
    <property type="project" value="InterPro"/>
</dbReference>
<dbReference type="Gene3D" id="1.10.510.10">
    <property type="entry name" value="Transferase(Phosphotransferase) domain 1"/>
    <property type="match status" value="1"/>
</dbReference>
<gene>
    <name evidence="3" type="ORF">BJ322DRAFT_528196</name>
</gene>
<organism evidence="3 4">
    <name type="scientific">Thelephora terrestris</name>
    <dbReference type="NCBI Taxonomy" id="56493"/>
    <lineage>
        <taxon>Eukaryota</taxon>
        <taxon>Fungi</taxon>
        <taxon>Dikarya</taxon>
        <taxon>Basidiomycota</taxon>
        <taxon>Agaricomycotina</taxon>
        <taxon>Agaricomycetes</taxon>
        <taxon>Thelephorales</taxon>
        <taxon>Thelephoraceae</taxon>
        <taxon>Thelephora</taxon>
    </lineage>
</organism>
<dbReference type="EMBL" id="WIUZ02000003">
    <property type="protein sequence ID" value="KAF9789239.1"/>
    <property type="molecule type" value="Genomic_DNA"/>
</dbReference>
<name>A0A9P6LAA0_9AGAM</name>
<evidence type="ECO:0000259" key="2">
    <source>
        <dbReference type="PROSITE" id="PS50011"/>
    </source>
</evidence>
<dbReference type="PANTHER" id="PTHR44329:SF214">
    <property type="entry name" value="PROTEIN KINASE DOMAIN-CONTAINING PROTEIN"/>
    <property type="match status" value="1"/>
</dbReference>
<protein>
    <submittedName>
        <fullName evidence="3">Kinase-like domain-containing protein</fullName>
    </submittedName>
</protein>
<evidence type="ECO:0000313" key="4">
    <source>
        <dbReference type="Proteomes" id="UP000736335"/>
    </source>
</evidence>
<keyword evidence="3" id="KW-0808">Transferase</keyword>
<proteinExistence type="predicted"/>
<dbReference type="GO" id="GO:0004674">
    <property type="term" value="F:protein serine/threonine kinase activity"/>
    <property type="evidence" value="ECO:0007669"/>
    <property type="project" value="TreeGrafter"/>
</dbReference>
<sequence length="400" mass="44823">MGVDFNGLWLKARTTEDEAESVRTLAEILSSKDGRMFILNLGSSDAEPCIELMDNSLTGHKLCTRDKTTFFGCLRKLAGRHARLPNSMVIRDEISFSESMNPYISCGLTDLKLGQYKGCTVAVKRMRETMADGLEKIRKRFCKEVVLWNFMSHPNVSKLVGVLEGVAEGRFVTVSEWMPRGNIIEYTRRNATNRLELLRGAGQGLQYLHRAAVVHGNLKGANILMTNDSPPKPCLADFAFVNTALDPRNPTGDLPVLTLEGSWMTFMAPELFAYYEFGLENSVLTNEGDIYAFGLVILQVLTGELPFHNIKPLELAHHVLRGVRPNKPTNAEDIGISDRLWELMQRCWDGDKTQRPLIKEVVEVVGNAAANWHIVMPPGGTEQQEDSVLWEDSDRPRNCV</sequence>
<dbReference type="Pfam" id="PF07714">
    <property type="entry name" value="PK_Tyr_Ser-Thr"/>
    <property type="match status" value="1"/>
</dbReference>
<evidence type="ECO:0000256" key="1">
    <source>
        <dbReference type="SAM" id="MobiDB-lite"/>
    </source>
</evidence>
<dbReference type="Proteomes" id="UP000736335">
    <property type="component" value="Unassembled WGS sequence"/>
</dbReference>
<dbReference type="InterPro" id="IPR011009">
    <property type="entry name" value="Kinase-like_dom_sf"/>
</dbReference>
<dbReference type="InterPro" id="IPR000719">
    <property type="entry name" value="Prot_kinase_dom"/>
</dbReference>
<dbReference type="SUPFAM" id="SSF56112">
    <property type="entry name" value="Protein kinase-like (PK-like)"/>
    <property type="match status" value="1"/>
</dbReference>
<dbReference type="PANTHER" id="PTHR44329">
    <property type="entry name" value="SERINE/THREONINE-PROTEIN KINASE TNNI3K-RELATED"/>
    <property type="match status" value="1"/>
</dbReference>
<dbReference type="OrthoDB" id="10252171at2759"/>
<keyword evidence="4" id="KW-1185">Reference proteome</keyword>
<comment type="caution">
    <text evidence="3">The sequence shown here is derived from an EMBL/GenBank/DDBJ whole genome shotgun (WGS) entry which is preliminary data.</text>
</comment>
<feature type="domain" description="Protein kinase" evidence="2">
    <location>
        <begin position="98"/>
        <end position="376"/>
    </location>
</feature>